<dbReference type="SUPFAM" id="SSF51445">
    <property type="entry name" value="(Trans)glycosidases"/>
    <property type="match status" value="1"/>
</dbReference>
<dbReference type="InterPro" id="IPR052974">
    <property type="entry name" value="GH79_Enzymes"/>
</dbReference>
<dbReference type="PANTHER" id="PTHR36183">
    <property type="entry name" value="BETA-GLUCURONIDASE"/>
    <property type="match status" value="1"/>
</dbReference>
<comment type="caution">
    <text evidence="3">The sequence shown here is derived from an EMBL/GenBank/DDBJ whole genome shotgun (WGS) entry which is preliminary data.</text>
</comment>
<dbReference type="InterPro" id="IPR017853">
    <property type="entry name" value="GH"/>
</dbReference>
<evidence type="ECO:0000256" key="1">
    <source>
        <dbReference type="SAM" id="MobiDB-lite"/>
    </source>
</evidence>
<evidence type="ECO:0000259" key="2">
    <source>
        <dbReference type="Pfam" id="PF16862"/>
    </source>
</evidence>
<feature type="region of interest" description="Disordered" evidence="1">
    <location>
        <begin position="581"/>
        <end position="602"/>
    </location>
</feature>
<dbReference type="PANTHER" id="PTHR36183:SF2">
    <property type="entry name" value="BETA-GLUCURONIDASE C-TERMINAL DOMAIN-CONTAINING PROTEIN"/>
    <property type="match status" value="1"/>
</dbReference>
<evidence type="ECO:0000313" key="3">
    <source>
        <dbReference type="EMBL" id="TRX95479.1"/>
    </source>
</evidence>
<reference evidence="4" key="1">
    <citation type="submission" date="2019-06" db="EMBL/GenBank/DDBJ databases">
        <title>Draft genome sequence of the griseofulvin-producing fungus Xylaria cubensis strain G536.</title>
        <authorList>
            <person name="Mead M.E."/>
            <person name="Raja H.A."/>
            <person name="Steenwyk J.L."/>
            <person name="Knowles S.L."/>
            <person name="Oberlies N.H."/>
            <person name="Rokas A."/>
        </authorList>
    </citation>
    <scope>NUCLEOTIDE SEQUENCE [LARGE SCALE GENOMIC DNA]</scope>
    <source>
        <strain evidence="4">G536</strain>
    </source>
</reference>
<dbReference type="Gene3D" id="3.20.20.80">
    <property type="entry name" value="Glycosidases"/>
    <property type="match status" value="1"/>
</dbReference>
<dbReference type="AlphaFoldDB" id="A0A553I5J9"/>
<name>A0A553I5J9_9PEZI</name>
<dbReference type="InterPro" id="IPR031728">
    <property type="entry name" value="GlcAase_C"/>
</dbReference>
<protein>
    <recommendedName>
        <fullName evidence="2">Beta-glucuronidase C-terminal domain-containing protein</fullName>
    </recommendedName>
</protein>
<proteinExistence type="predicted"/>
<sequence>MTLSQSLVTASVVGIATAQNQTTIKISVPSDLNTRPLIPDVYGYSIEPVWLDSYTNTSLANTLLSSIANVTGKAPPIRIGGNTADQTYLYPSSPLPLTGNDSVAIPDPLTAKAFNITPHWFDTWATYLPTGTDLIYTLNLADNSSGWANAVAEAEAAHAALGDSLVAFELGNEIDHYINKGWRDASWGVKAYIEQFRNLTGQITGSGWYQALTQAKSKAPTFQAGVFADPPLVPDQQDEIDDFSITNLTAAGIASQPEEKNIISSYATHLYPQSTCDTARWYRLSLDLLSNHNVLWQNVSQYIPQVAAADAAGAPLVMGETNSASCSGRSGISDSFGAALWAVDYVLTAASLGIRKVYFHLGARSEYSAFTPLAYELKNETLASGIRAGWYAHYFVARVVSDTSFDCSGRQNQTQFRIAALPGANSSSLSGFAVYGGGGGGGDEDTKGALRKLVFLDMGVWNGTEGLSNPSTLSATDGTVFSEGIRPVSTFEVATPWSTGAEIKVVRLTAPGTNAKSNVSVAGTLFDDRTGEPAVGGEGERLGDEYSEIVRVGAEGIVKFDVRRAEAVLLEIGRDGMNMDCGENGQSGGNNGSIPATSGVSRPGAHWRGVVVAFFVVLVL</sequence>
<organism evidence="3 4">
    <name type="scientific">Xylaria flabelliformis</name>
    <dbReference type="NCBI Taxonomy" id="2512241"/>
    <lineage>
        <taxon>Eukaryota</taxon>
        <taxon>Fungi</taxon>
        <taxon>Dikarya</taxon>
        <taxon>Ascomycota</taxon>
        <taxon>Pezizomycotina</taxon>
        <taxon>Sordariomycetes</taxon>
        <taxon>Xylariomycetidae</taxon>
        <taxon>Xylariales</taxon>
        <taxon>Xylariaceae</taxon>
        <taxon>Xylaria</taxon>
    </lineage>
</organism>
<feature type="domain" description="Beta-glucuronidase C-terminal" evidence="2">
    <location>
        <begin position="447"/>
        <end position="569"/>
    </location>
</feature>
<dbReference type="Proteomes" id="UP000319160">
    <property type="component" value="Unassembled WGS sequence"/>
</dbReference>
<evidence type="ECO:0000313" key="4">
    <source>
        <dbReference type="Proteomes" id="UP000319160"/>
    </source>
</evidence>
<accession>A0A553I5J9</accession>
<dbReference type="Pfam" id="PF16862">
    <property type="entry name" value="Glyco_hydro_79C"/>
    <property type="match status" value="1"/>
</dbReference>
<dbReference type="EMBL" id="VFLP01000015">
    <property type="protein sequence ID" value="TRX95479.1"/>
    <property type="molecule type" value="Genomic_DNA"/>
</dbReference>
<gene>
    <name evidence="3" type="ORF">FHL15_003437</name>
</gene>
<keyword evidence="4" id="KW-1185">Reference proteome</keyword>
<dbReference type="OrthoDB" id="6503935at2759"/>